<evidence type="ECO:0000313" key="1">
    <source>
        <dbReference type="EMBL" id="GBH07264.1"/>
    </source>
</evidence>
<dbReference type="EMBL" id="BGJZ01000019">
    <property type="protein sequence ID" value="GBH07264.1"/>
    <property type="molecule type" value="Genomic_DNA"/>
</dbReference>
<accession>A0A2V0Q4T0</accession>
<proteinExistence type="predicted"/>
<evidence type="ECO:0000313" key="2">
    <source>
        <dbReference type="Proteomes" id="UP000247480"/>
    </source>
</evidence>
<sequence length="45" mass="5575">MYDQSFNLKTISRELRKSDFTYKPRLRDKVYPRHKHHLAKNEDLV</sequence>
<dbReference type="Proteomes" id="UP000247480">
    <property type="component" value="Unassembled WGS sequence"/>
</dbReference>
<dbReference type="AlphaFoldDB" id="A0A2V0Q4T0"/>
<name>A0A2V0Q4T0_PSESF</name>
<reference evidence="1 2" key="1">
    <citation type="submission" date="2018-04" db="EMBL/GenBank/DDBJ databases">
        <title>Draft genome sequence of Pseudomonas syringae pv. actinidiae biovar 1 strains isolated from kiwifruit in Kagawa prefecture.</title>
        <authorList>
            <person name="Tabuchi M."/>
            <person name="Saito M."/>
            <person name="Fujiwara S."/>
            <person name="Sasa N."/>
            <person name="Akimitsu K."/>
            <person name="Gomi K."/>
            <person name="Konishi-Sugita S."/>
            <person name="Hamano K."/>
            <person name="Kataoka I."/>
        </authorList>
    </citation>
    <scope>NUCLEOTIDE SEQUENCE [LARGE SCALE GENOMIC DNA]</scope>
    <source>
        <strain evidence="1 2">MAFF212206</strain>
    </source>
</reference>
<organism evidence="1 2">
    <name type="scientific">Pseudomonas syringae pv. actinidiae</name>
    <dbReference type="NCBI Taxonomy" id="103796"/>
    <lineage>
        <taxon>Bacteria</taxon>
        <taxon>Pseudomonadati</taxon>
        <taxon>Pseudomonadota</taxon>
        <taxon>Gammaproteobacteria</taxon>
        <taxon>Pseudomonadales</taxon>
        <taxon>Pseudomonadaceae</taxon>
        <taxon>Pseudomonas</taxon>
        <taxon>Pseudomonas syringae</taxon>
    </lineage>
</organism>
<protein>
    <recommendedName>
        <fullName evidence="3">Winged helix-turn helix domain-containing protein</fullName>
    </recommendedName>
</protein>
<comment type="caution">
    <text evidence="1">The sequence shown here is derived from an EMBL/GenBank/DDBJ whole genome shotgun (WGS) entry which is preliminary data.</text>
</comment>
<gene>
    <name evidence="1" type="ORF">KPSA1_00614</name>
</gene>
<evidence type="ECO:0008006" key="3">
    <source>
        <dbReference type="Google" id="ProtNLM"/>
    </source>
</evidence>